<organism evidence="4 5">
    <name type="scientific">Tectimicrobiota bacterium</name>
    <dbReference type="NCBI Taxonomy" id="2528274"/>
    <lineage>
        <taxon>Bacteria</taxon>
        <taxon>Pseudomonadati</taxon>
        <taxon>Nitrospinota/Tectimicrobiota group</taxon>
        <taxon>Candidatus Tectimicrobiota</taxon>
    </lineage>
</organism>
<comment type="caution">
    <text evidence="4">The sequence shown here is derived from an EMBL/GenBank/DDBJ whole genome shotgun (WGS) entry which is preliminary data.</text>
</comment>
<evidence type="ECO:0000259" key="3">
    <source>
        <dbReference type="PROSITE" id="PS50110"/>
    </source>
</evidence>
<feature type="domain" description="Response regulatory" evidence="3">
    <location>
        <begin position="4"/>
        <end position="121"/>
    </location>
</feature>
<dbReference type="PANTHER" id="PTHR44591">
    <property type="entry name" value="STRESS RESPONSE REGULATOR PROTEIN 1"/>
    <property type="match status" value="1"/>
</dbReference>
<dbReference type="GO" id="GO:0000160">
    <property type="term" value="P:phosphorelay signal transduction system"/>
    <property type="evidence" value="ECO:0007669"/>
    <property type="project" value="InterPro"/>
</dbReference>
<dbReference type="Proteomes" id="UP000772181">
    <property type="component" value="Unassembled WGS sequence"/>
</dbReference>
<protein>
    <submittedName>
        <fullName evidence="4">Response regulator</fullName>
    </submittedName>
</protein>
<feature type="modified residue" description="4-aspartylphosphate" evidence="2">
    <location>
        <position position="53"/>
    </location>
</feature>
<dbReference type="PROSITE" id="PS50110">
    <property type="entry name" value="RESPONSE_REGULATORY"/>
    <property type="match status" value="1"/>
</dbReference>
<gene>
    <name evidence="4" type="ORF">HY730_04040</name>
</gene>
<dbReference type="InterPro" id="IPR001789">
    <property type="entry name" value="Sig_transdc_resp-reg_receiver"/>
</dbReference>
<evidence type="ECO:0000256" key="2">
    <source>
        <dbReference type="PROSITE-ProRule" id="PRU00169"/>
    </source>
</evidence>
<dbReference type="Pfam" id="PF00072">
    <property type="entry name" value="Response_reg"/>
    <property type="match status" value="1"/>
</dbReference>
<sequence>MNNRILVVDDEVSILIAYKKLLSTSEIEVDTVETTEDALQCLREKIYSALIVDLRLTDSIRQDGFEVIKSFKTNSPKTKIIMMTGYGNSEVINQALKLGVDFYCEKPVTINLLRNVLKNCGIVY</sequence>
<dbReference type="SMART" id="SM00448">
    <property type="entry name" value="REC"/>
    <property type="match status" value="1"/>
</dbReference>
<dbReference type="InterPro" id="IPR050595">
    <property type="entry name" value="Bact_response_regulator"/>
</dbReference>
<evidence type="ECO:0000256" key="1">
    <source>
        <dbReference type="ARBA" id="ARBA00022553"/>
    </source>
</evidence>
<dbReference type="SUPFAM" id="SSF52172">
    <property type="entry name" value="CheY-like"/>
    <property type="match status" value="1"/>
</dbReference>
<dbReference type="InterPro" id="IPR011006">
    <property type="entry name" value="CheY-like_superfamily"/>
</dbReference>
<evidence type="ECO:0000313" key="4">
    <source>
        <dbReference type="EMBL" id="MBI4595533.1"/>
    </source>
</evidence>
<keyword evidence="1 2" id="KW-0597">Phosphoprotein</keyword>
<name>A0A933GKI6_UNCTE</name>
<evidence type="ECO:0000313" key="5">
    <source>
        <dbReference type="Proteomes" id="UP000772181"/>
    </source>
</evidence>
<dbReference type="PANTHER" id="PTHR44591:SF3">
    <property type="entry name" value="RESPONSE REGULATORY DOMAIN-CONTAINING PROTEIN"/>
    <property type="match status" value="1"/>
</dbReference>
<accession>A0A933GKI6</accession>
<dbReference type="CDD" id="cd00156">
    <property type="entry name" value="REC"/>
    <property type="match status" value="1"/>
</dbReference>
<proteinExistence type="predicted"/>
<reference evidence="4" key="1">
    <citation type="submission" date="2020-07" db="EMBL/GenBank/DDBJ databases">
        <title>Huge and variable diversity of episymbiotic CPR bacteria and DPANN archaea in groundwater ecosystems.</title>
        <authorList>
            <person name="He C.Y."/>
            <person name="Keren R."/>
            <person name="Whittaker M."/>
            <person name="Farag I.F."/>
            <person name="Doudna J."/>
            <person name="Cate J.H.D."/>
            <person name="Banfield J.F."/>
        </authorList>
    </citation>
    <scope>NUCLEOTIDE SEQUENCE</scope>
    <source>
        <strain evidence="4">NC_groundwater_1482_Ag_S-0.65um_47_24</strain>
    </source>
</reference>
<dbReference type="Gene3D" id="3.40.50.2300">
    <property type="match status" value="1"/>
</dbReference>
<dbReference type="EMBL" id="JACQWF010000182">
    <property type="protein sequence ID" value="MBI4595533.1"/>
    <property type="molecule type" value="Genomic_DNA"/>
</dbReference>
<dbReference type="AlphaFoldDB" id="A0A933GKI6"/>